<keyword evidence="3" id="KW-1185">Reference proteome</keyword>
<feature type="region of interest" description="Disordered" evidence="1">
    <location>
        <begin position="44"/>
        <end position="80"/>
    </location>
</feature>
<proteinExistence type="predicted"/>
<name>A0A5B7G1S4_PORTR</name>
<accession>A0A5B7G1S4</accession>
<evidence type="ECO:0000313" key="2">
    <source>
        <dbReference type="EMBL" id="MPC51203.1"/>
    </source>
</evidence>
<protein>
    <submittedName>
        <fullName evidence="2">Uncharacterized protein</fullName>
    </submittedName>
</protein>
<reference evidence="2 3" key="1">
    <citation type="submission" date="2019-05" db="EMBL/GenBank/DDBJ databases">
        <title>Another draft genome of Portunus trituberculatus and its Hox gene families provides insights of decapod evolution.</title>
        <authorList>
            <person name="Jeong J.-H."/>
            <person name="Song I."/>
            <person name="Kim S."/>
            <person name="Choi T."/>
            <person name="Kim D."/>
            <person name="Ryu S."/>
            <person name="Kim W."/>
        </authorList>
    </citation>
    <scope>NUCLEOTIDE SEQUENCE [LARGE SCALE GENOMIC DNA]</scope>
    <source>
        <tissue evidence="2">Muscle</tissue>
    </source>
</reference>
<gene>
    <name evidence="2" type="ORF">E2C01_045044</name>
</gene>
<feature type="compositionally biased region" description="Polar residues" evidence="1">
    <location>
        <begin position="48"/>
        <end position="57"/>
    </location>
</feature>
<sequence length="119" mass="13200">MDSILGKMDEIRPRLSVASDGASHRPTWHRDWLRFYLWHQTCPAGPQRNRQGRSQAGQEGAGNYPVTGITPGKPDGSSLRRRILPHANLKTLANRLKSFASIAHYLKGVKCVRKGSTPG</sequence>
<organism evidence="2 3">
    <name type="scientific">Portunus trituberculatus</name>
    <name type="common">Swimming crab</name>
    <name type="synonym">Neptunus trituberculatus</name>
    <dbReference type="NCBI Taxonomy" id="210409"/>
    <lineage>
        <taxon>Eukaryota</taxon>
        <taxon>Metazoa</taxon>
        <taxon>Ecdysozoa</taxon>
        <taxon>Arthropoda</taxon>
        <taxon>Crustacea</taxon>
        <taxon>Multicrustacea</taxon>
        <taxon>Malacostraca</taxon>
        <taxon>Eumalacostraca</taxon>
        <taxon>Eucarida</taxon>
        <taxon>Decapoda</taxon>
        <taxon>Pleocyemata</taxon>
        <taxon>Brachyura</taxon>
        <taxon>Eubrachyura</taxon>
        <taxon>Portunoidea</taxon>
        <taxon>Portunidae</taxon>
        <taxon>Portuninae</taxon>
        <taxon>Portunus</taxon>
    </lineage>
</organism>
<dbReference type="EMBL" id="VSRR010010026">
    <property type="protein sequence ID" value="MPC51203.1"/>
    <property type="molecule type" value="Genomic_DNA"/>
</dbReference>
<comment type="caution">
    <text evidence="2">The sequence shown here is derived from an EMBL/GenBank/DDBJ whole genome shotgun (WGS) entry which is preliminary data.</text>
</comment>
<dbReference type="Proteomes" id="UP000324222">
    <property type="component" value="Unassembled WGS sequence"/>
</dbReference>
<evidence type="ECO:0000313" key="3">
    <source>
        <dbReference type="Proteomes" id="UP000324222"/>
    </source>
</evidence>
<evidence type="ECO:0000256" key="1">
    <source>
        <dbReference type="SAM" id="MobiDB-lite"/>
    </source>
</evidence>
<dbReference type="AlphaFoldDB" id="A0A5B7G1S4"/>